<evidence type="ECO:0000256" key="2">
    <source>
        <dbReference type="ARBA" id="ARBA00009396"/>
    </source>
</evidence>
<sequence>MTYTPPETVRIFDTTLRDGEQSPGFSMTMKGKLRMARRLSELKVDVIEAGFAAASPGDAEAVQAIAEEADGPIVCSLARVTERDIDAAAEALMAAQRKRAHLFIATSKLHREHKLKMRKGEVLDAIDSGVRYARSIFEDVEFSAEDAMRTEKSFLAECMRTAAEAGATTLNVPDTVGYVTPDEVFDVFSYLIEAVEPEEGIVFSAHCHDDLGMAVANSLAAVRAGVRQIECTINGIGERAGNCAMEEAVMALRTRRDFYGVSTNLDTTKFFDASRTLEDITGEKVQRNKAVVGRNAFAHEAGIHQHGMLSNRKTYEIMSPEDVGAPVSALVLGKHSGKHALFARLEELGHEPPVDMRDAIFEGFKRLADEHHEVTDDQLRTLVAGASNRLVPAE</sequence>
<dbReference type="InterPro" id="IPR000891">
    <property type="entry name" value="PYR_CT"/>
</dbReference>
<dbReference type="InterPro" id="IPR002034">
    <property type="entry name" value="AIPM/Hcit_synth_CS"/>
</dbReference>
<dbReference type="EC" id="2.3.3.13" evidence="3"/>
<evidence type="ECO:0000256" key="3">
    <source>
        <dbReference type="ARBA" id="ARBA00012973"/>
    </source>
</evidence>
<dbReference type="PROSITE" id="PS00815">
    <property type="entry name" value="AIPM_HOMOCIT_SYNTH_1"/>
    <property type="match status" value="1"/>
</dbReference>
<evidence type="ECO:0000259" key="11">
    <source>
        <dbReference type="PROSITE" id="PS50991"/>
    </source>
</evidence>
<evidence type="ECO:0000313" key="12">
    <source>
        <dbReference type="EMBL" id="NNU16867.1"/>
    </source>
</evidence>
<evidence type="ECO:0000256" key="8">
    <source>
        <dbReference type="ARBA" id="ARBA00023304"/>
    </source>
</evidence>
<evidence type="ECO:0000256" key="9">
    <source>
        <dbReference type="ARBA" id="ARBA00029993"/>
    </source>
</evidence>
<dbReference type="Pfam" id="PF00682">
    <property type="entry name" value="HMGL-like"/>
    <property type="match status" value="1"/>
</dbReference>
<dbReference type="GO" id="GO:0009098">
    <property type="term" value="P:L-leucine biosynthetic process"/>
    <property type="evidence" value="ECO:0007669"/>
    <property type="project" value="UniProtKB-KW"/>
</dbReference>
<evidence type="ECO:0000256" key="7">
    <source>
        <dbReference type="ARBA" id="ARBA00023211"/>
    </source>
</evidence>
<dbReference type="FunFam" id="1.10.238.260:FF:000001">
    <property type="entry name" value="2-isopropylmalate synthase"/>
    <property type="match status" value="1"/>
</dbReference>
<dbReference type="InterPro" id="IPR013785">
    <property type="entry name" value="Aldolase_TIM"/>
</dbReference>
<dbReference type="PROSITE" id="PS50991">
    <property type="entry name" value="PYR_CT"/>
    <property type="match status" value="1"/>
</dbReference>
<dbReference type="EMBL" id="JABFCX010000003">
    <property type="protein sequence ID" value="NNU16867.1"/>
    <property type="molecule type" value="Genomic_DNA"/>
</dbReference>
<dbReference type="NCBIfam" id="NF002086">
    <property type="entry name" value="PRK00915.1-3"/>
    <property type="match status" value="1"/>
</dbReference>
<evidence type="ECO:0000256" key="10">
    <source>
        <dbReference type="RuleBase" id="RU003523"/>
    </source>
</evidence>
<comment type="caution">
    <text evidence="12">The sequence shown here is derived from an EMBL/GenBank/DDBJ whole genome shotgun (WGS) entry which is preliminary data.</text>
</comment>
<dbReference type="SUPFAM" id="SSF51569">
    <property type="entry name" value="Aldolase"/>
    <property type="match status" value="1"/>
</dbReference>
<dbReference type="FunFam" id="3.20.20.70:FF:000010">
    <property type="entry name" value="2-isopropylmalate synthase"/>
    <property type="match status" value="1"/>
</dbReference>
<organism evidence="12 13">
    <name type="scientific">Parvularcula mediterranea</name>
    <dbReference type="NCBI Taxonomy" id="2732508"/>
    <lineage>
        <taxon>Bacteria</taxon>
        <taxon>Pseudomonadati</taxon>
        <taxon>Pseudomonadota</taxon>
        <taxon>Alphaproteobacteria</taxon>
        <taxon>Parvularculales</taxon>
        <taxon>Parvularculaceae</taxon>
        <taxon>Parvularcula</taxon>
    </lineage>
</organism>
<dbReference type="GO" id="GO:0003852">
    <property type="term" value="F:2-isopropylmalate synthase activity"/>
    <property type="evidence" value="ECO:0007669"/>
    <property type="project" value="UniProtKB-EC"/>
</dbReference>
<comment type="pathway">
    <text evidence="1">Amino-acid biosynthesis; L-leucine biosynthesis; L-leucine from 3-methyl-2-oxobutanoate: step 1/4.</text>
</comment>
<keyword evidence="8" id="KW-0100">Branched-chain amino acid biosynthesis</keyword>
<feature type="domain" description="Pyruvate carboxyltransferase" evidence="11">
    <location>
        <begin position="9"/>
        <end position="271"/>
    </location>
</feature>
<evidence type="ECO:0000256" key="1">
    <source>
        <dbReference type="ARBA" id="ARBA00004689"/>
    </source>
</evidence>
<dbReference type="CDD" id="cd07940">
    <property type="entry name" value="DRE_TIM_IPMS"/>
    <property type="match status" value="1"/>
</dbReference>
<dbReference type="Proteomes" id="UP000536835">
    <property type="component" value="Unassembled WGS sequence"/>
</dbReference>
<evidence type="ECO:0000313" key="13">
    <source>
        <dbReference type="Proteomes" id="UP000536835"/>
    </source>
</evidence>
<evidence type="ECO:0000256" key="5">
    <source>
        <dbReference type="ARBA" id="ARBA00022605"/>
    </source>
</evidence>
<dbReference type="InterPro" id="IPR050073">
    <property type="entry name" value="2-IPM_HCS-like"/>
</dbReference>
<dbReference type="Pfam" id="PF22617">
    <property type="entry name" value="HCS_D2"/>
    <property type="match status" value="1"/>
</dbReference>
<protein>
    <recommendedName>
        <fullName evidence="3">2-isopropylmalate synthase</fullName>
        <ecNumber evidence="3">2.3.3.13</ecNumber>
    </recommendedName>
    <alternativeName>
        <fullName evidence="9">Alpha-IPM synthase</fullName>
    </alternativeName>
</protein>
<keyword evidence="13" id="KW-1185">Reference proteome</keyword>
<dbReference type="Gene3D" id="3.20.20.70">
    <property type="entry name" value="Aldolase class I"/>
    <property type="match status" value="1"/>
</dbReference>
<dbReference type="PROSITE" id="PS00816">
    <property type="entry name" value="AIPM_HOMOCIT_SYNTH_2"/>
    <property type="match status" value="1"/>
</dbReference>
<accession>A0A7Y3W602</accession>
<comment type="similarity">
    <text evidence="2">Belongs to the alpha-IPM synthase/homocitrate synthase family. LeuA type 1 subfamily.</text>
</comment>
<evidence type="ECO:0000256" key="4">
    <source>
        <dbReference type="ARBA" id="ARBA00022430"/>
    </source>
</evidence>
<dbReference type="InterPro" id="IPR054691">
    <property type="entry name" value="LeuA/HCS_post-cat"/>
</dbReference>
<gene>
    <name evidence="12" type="ORF">HK107_11110</name>
</gene>
<dbReference type="Gene3D" id="1.10.238.260">
    <property type="match status" value="1"/>
</dbReference>
<dbReference type="AlphaFoldDB" id="A0A7Y3W602"/>
<keyword evidence="6 10" id="KW-0808">Transferase</keyword>
<dbReference type="PANTHER" id="PTHR10277:SF9">
    <property type="entry name" value="2-ISOPROPYLMALATE SYNTHASE 1, CHLOROPLASTIC-RELATED"/>
    <property type="match status" value="1"/>
</dbReference>
<keyword evidence="4" id="KW-0432">Leucine biosynthesis</keyword>
<dbReference type="PANTHER" id="PTHR10277">
    <property type="entry name" value="HOMOCITRATE SYNTHASE-RELATED"/>
    <property type="match status" value="1"/>
</dbReference>
<keyword evidence="12" id="KW-0012">Acyltransferase</keyword>
<keyword evidence="5" id="KW-0028">Amino-acid biosynthesis</keyword>
<proteinExistence type="inferred from homology"/>
<keyword evidence="7" id="KW-0464">Manganese</keyword>
<reference evidence="12 13" key="1">
    <citation type="submission" date="2020-05" db="EMBL/GenBank/DDBJ databases">
        <title>Parvularcula mediterraneae sp. nov., isolated from polypropylene straw from shallow seawater of the seashore of Laganas in Zakynthos island, Greece.</title>
        <authorList>
            <person name="Szabo I."/>
            <person name="Al-Omari J."/>
            <person name="Rado J."/>
            <person name="Szerdahelyi G.S."/>
        </authorList>
    </citation>
    <scope>NUCLEOTIDE SEQUENCE [LARGE SCALE GENOMIC DNA]</scope>
    <source>
        <strain evidence="12 13">ZS-1/3</strain>
    </source>
</reference>
<dbReference type="RefSeq" id="WP_173199737.1">
    <property type="nucleotide sequence ID" value="NZ_JABFCX010000003.1"/>
</dbReference>
<name>A0A7Y3W602_9PROT</name>
<evidence type="ECO:0000256" key="6">
    <source>
        <dbReference type="ARBA" id="ARBA00022679"/>
    </source>
</evidence>